<keyword evidence="1" id="KW-0472">Membrane</keyword>
<gene>
    <name evidence="2" type="ORF">LUCI_2546</name>
</gene>
<keyword evidence="1" id="KW-1133">Transmembrane helix</keyword>
<sequence>MSTLLLTKKAKVAAALVITAYLFMVAYDIYKGNWNLGLLGELIVLGSFPLFYFKYDRIANVVMVVGGLLFLYGTAN</sequence>
<keyword evidence="3" id="KW-1185">Reference proteome</keyword>
<dbReference type="RefSeq" id="WP_122628233.1">
    <property type="nucleotide sequence ID" value="NZ_UPPP01000072.1"/>
</dbReference>
<evidence type="ECO:0000313" key="2">
    <source>
        <dbReference type="EMBL" id="VBB07302.1"/>
    </source>
</evidence>
<dbReference type="AlphaFoldDB" id="A0A498RAI2"/>
<accession>A0A498RAI2</accession>
<name>A0A498RAI2_9FIRM</name>
<evidence type="ECO:0000256" key="1">
    <source>
        <dbReference type="SAM" id="Phobius"/>
    </source>
</evidence>
<reference evidence="2 3" key="1">
    <citation type="submission" date="2018-06" db="EMBL/GenBank/DDBJ databases">
        <authorList>
            <person name="Strepis N."/>
        </authorList>
    </citation>
    <scope>NUCLEOTIDE SEQUENCE [LARGE SCALE GENOMIC DNA]</scope>
    <source>
        <strain evidence="2">LUCI</strain>
    </source>
</reference>
<dbReference type="Proteomes" id="UP000277811">
    <property type="component" value="Unassembled WGS sequence"/>
</dbReference>
<proteinExistence type="predicted"/>
<evidence type="ECO:0000313" key="3">
    <source>
        <dbReference type="Proteomes" id="UP000277811"/>
    </source>
</evidence>
<feature type="transmembrane region" description="Helical" evidence="1">
    <location>
        <begin position="12"/>
        <end position="30"/>
    </location>
</feature>
<organism evidence="2 3">
    <name type="scientific">Lucifera butyrica</name>
    <dbReference type="NCBI Taxonomy" id="1351585"/>
    <lineage>
        <taxon>Bacteria</taxon>
        <taxon>Bacillati</taxon>
        <taxon>Bacillota</taxon>
        <taxon>Negativicutes</taxon>
        <taxon>Veillonellales</taxon>
        <taxon>Veillonellaceae</taxon>
        <taxon>Lucifera</taxon>
    </lineage>
</organism>
<feature type="transmembrane region" description="Helical" evidence="1">
    <location>
        <begin position="58"/>
        <end position="75"/>
    </location>
</feature>
<keyword evidence="1" id="KW-0812">Transmembrane</keyword>
<protein>
    <submittedName>
        <fullName evidence="2">Uncharacterized protein</fullName>
    </submittedName>
</protein>
<dbReference type="EMBL" id="UPPP01000072">
    <property type="protein sequence ID" value="VBB07302.1"/>
    <property type="molecule type" value="Genomic_DNA"/>
</dbReference>
<feature type="transmembrane region" description="Helical" evidence="1">
    <location>
        <begin position="36"/>
        <end position="53"/>
    </location>
</feature>